<dbReference type="KEGG" id="vcop:MM50RIKEN_10890"/>
<organism evidence="3 4">
    <name type="scientific">Vescimonas coprocola</name>
    <dbReference type="NCBI Taxonomy" id="2714355"/>
    <lineage>
        <taxon>Bacteria</taxon>
        <taxon>Bacillati</taxon>
        <taxon>Bacillota</taxon>
        <taxon>Clostridia</taxon>
        <taxon>Eubacteriales</taxon>
        <taxon>Oscillospiraceae</taxon>
        <taxon>Vescimonas</taxon>
    </lineage>
</organism>
<feature type="transmembrane region" description="Helical" evidence="2">
    <location>
        <begin position="21"/>
        <end position="40"/>
    </location>
</feature>
<dbReference type="RefSeq" id="WP_213542077.1">
    <property type="nucleotide sequence ID" value="NZ_AP023418.1"/>
</dbReference>
<accession>A0A810Q6M8</accession>
<evidence type="ECO:0000313" key="3">
    <source>
        <dbReference type="EMBL" id="BCK81326.1"/>
    </source>
</evidence>
<dbReference type="AlphaFoldDB" id="A0A810Q6M8"/>
<reference evidence="3" key="1">
    <citation type="submission" date="2020-09" db="EMBL/GenBank/DDBJ databases">
        <title>New species isolated from human feces.</title>
        <authorList>
            <person name="Kitahara M."/>
            <person name="Shigeno Y."/>
            <person name="Shime M."/>
            <person name="Matsumoto Y."/>
            <person name="Nakamura S."/>
            <person name="Motooka D."/>
            <person name="Fukuoka S."/>
            <person name="Nishikawa H."/>
            <person name="Benno Y."/>
        </authorList>
    </citation>
    <scope>NUCLEOTIDE SEQUENCE</scope>
    <source>
        <strain evidence="3">MM50</strain>
    </source>
</reference>
<evidence type="ECO:0000313" key="4">
    <source>
        <dbReference type="Proteomes" id="UP000681035"/>
    </source>
</evidence>
<keyword evidence="2" id="KW-0812">Transmembrane</keyword>
<keyword evidence="2" id="KW-0472">Membrane</keyword>
<protein>
    <submittedName>
        <fullName evidence="3">Uncharacterized protein</fullName>
    </submittedName>
</protein>
<evidence type="ECO:0000256" key="1">
    <source>
        <dbReference type="SAM" id="Coils"/>
    </source>
</evidence>
<keyword evidence="1" id="KW-0175">Coiled coil</keyword>
<feature type="coiled-coil region" evidence="1">
    <location>
        <begin position="231"/>
        <end position="265"/>
    </location>
</feature>
<keyword evidence="4" id="KW-1185">Reference proteome</keyword>
<keyword evidence="2" id="KW-1133">Transmembrane helix</keyword>
<proteinExistence type="predicted"/>
<dbReference type="Proteomes" id="UP000681035">
    <property type="component" value="Chromosome"/>
</dbReference>
<dbReference type="EMBL" id="AP023418">
    <property type="protein sequence ID" value="BCK81326.1"/>
    <property type="molecule type" value="Genomic_DNA"/>
</dbReference>
<sequence>MLDSMRQKLQKRPRGVRGLQIFCIIFLLGNLLFFSTGIFMPKHYKDVEIAPIGTELELGEYTLTITSWDWAEKDRAFEIIFEVKDLSLNREPGYTFRFRCGDSHYLYKIYRDLGDLLVVRVSGVSSRFAQVAMTVKAGSASRSIYMDDRTMAHVERLEERSDAAYRIHAVEGKAAGHRLALQQLEQQTEEKNADLRLAYEKLEALQASKADKTPQQQEEIDANLRTMAEKQGRLQNELEDMMLRKQALQAQLEQEEQLLARMQEGGDGA</sequence>
<feature type="coiled-coil region" evidence="1">
    <location>
        <begin position="167"/>
        <end position="205"/>
    </location>
</feature>
<evidence type="ECO:0000256" key="2">
    <source>
        <dbReference type="SAM" id="Phobius"/>
    </source>
</evidence>
<gene>
    <name evidence="3" type="ORF">MM50RIKEN_10890</name>
</gene>
<name>A0A810Q6M8_9FIRM</name>